<keyword evidence="10" id="KW-0862">Zinc</keyword>
<evidence type="ECO:0000256" key="5">
    <source>
        <dbReference type="ARBA" id="ARBA00022473"/>
    </source>
</evidence>
<evidence type="ECO:0000256" key="12">
    <source>
        <dbReference type="ARBA" id="ARBA00023242"/>
    </source>
</evidence>
<feature type="domain" description="C2H2-type" evidence="15">
    <location>
        <begin position="228"/>
        <end position="255"/>
    </location>
</feature>
<comment type="subcellular location">
    <subcellularLocation>
        <location evidence="2">Nucleus</location>
    </subcellularLocation>
</comment>
<dbReference type="FunFam" id="3.30.160.60:FF:001301">
    <property type="entry name" value="Blast:Protein hunchback"/>
    <property type="match status" value="1"/>
</dbReference>
<dbReference type="InterPro" id="IPR013087">
    <property type="entry name" value="Znf_C2H2_type"/>
</dbReference>
<sequence length="546" mass="61183">MRGGVSYEMSSTCVQGGIRPLGGYQPNMLMGPSSPASAWQYQSIIPKREPIDPEERNNDSGLVSGSDFVSSSPGSDKSENFPANQMVTSTPHAFYSTPTGVYQQPQLSPVTSESYNTLKLDTPCASPGDNSQPNDNPEDALKKLQASLEKNGFLPQAMSPKFGEWSADDDNNSDKEPEEYDEQGLRIPKVNSHGKIKTFKCKQCDFVAITKLVFWEHTKTHIKADKLLTCPKCPFVTEYKHHLEYHLRNHFGSKPFKCTQCSYSCVNKSMLNSHLKSHSNIYQYRCSDCSYATKYCHSLKLHLRKYSHKPAMVLNPDGTPNPLPIIDVYGTRRGPKMKSQPSEGKSQQEETKPKVEQQQQPPLPFALNQFMPQLPFPGFPFFAGFPGAIPNSLLMQNLETIARERRESACSPEQFETEQGVLDLSKPEGPVKHRRKGTAYKLSSNGEASSEEEDDDGTTTMFGNVEVVETKMEDSQPEKEADDSSAGKAKEDYNCQYCRINFGEPVLYTMHMGYHGYNNPFTCNMCGEECKDKVSFFLHIARTPHS</sequence>
<feature type="region of interest" description="Disordered" evidence="14">
    <location>
        <begin position="118"/>
        <end position="139"/>
    </location>
</feature>
<dbReference type="InterPro" id="IPR036236">
    <property type="entry name" value="Znf_C2H2_sf"/>
</dbReference>
<proteinExistence type="inferred from homology"/>
<feature type="compositionally biased region" description="Acidic residues" evidence="14">
    <location>
        <begin position="166"/>
        <end position="182"/>
    </location>
</feature>
<dbReference type="OrthoDB" id="10015593at2759"/>
<gene>
    <name evidence="16" type="ORF">PHYEVI_LOCUS9807</name>
</gene>
<comment type="similarity">
    <text evidence="3">Belongs to the hunchback C2H2-type zinc-finger protein family.</text>
</comment>
<evidence type="ECO:0000256" key="4">
    <source>
        <dbReference type="ARBA" id="ARBA00013638"/>
    </source>
</evidence>
<organism evidence="16 17">
    <name type="scientific">Phyllotreta striolata</name>
    <name type="common">Striped flea beetle</name>
    <name type="synonym">Crioceris striolata</name>
    <dbReference type="NCBI Taxonomy" id="444603"/>
    <lineage>
        <taxon>Eukaryota</taxon>
        <taxon>Metazoa</taxon>
        <taxon>Ecdysozoa</taxon>
        <taxon>Arthropoda</taxon>
        <taxon>Hexapoda</taxon>
        <taxon>Insecta</taxon>
        <taxon>Pterygota</taxon>
        <taxon>Neoptera</taxon>
        <taxon>Endopterygota</taxon>
        <taxon>Coleoptera</taxon>
        <taxon>Polyphaga</taxon>
        <taxon>Cucujiformia</taxon>
        <taxon>Chrysomeloidea</taxon>
        <taxon>Chrysomelidae</taxon>
        <taxon>Galerucinae</taxon>
        <taxon>Alticini</taxon>
        <taxon>Phyllotreta</taxon>
    </lineage>
</organism>
<feature type="region of interest" description="Disordered" evidence="14">
    <location>
        <begin position="410"/>
        <end position="459"/>
    </location>
</feature>
<dbReference type="SUPFAM" id="SSF57667">
    <property type="entry name" value="beta-beta-alpha zinc fingers"/>
    <property type="match status" value="3"/>
</dbReference>
<dbReference type="PANTHER" id="PTHR24392:SF49">
    <property type="entry name" value="PROTEIN HUNCHBACK"/>
    <property type="match status" value="1"/>
</dbReference>
<accession>A0A9N9XSK5</accession>
<evidence type="ECO:0000313" key="17">
    <source>
        <dbReference type="Proteomes" id="UP001153712"/>
    </source>
</evidence>
<feature type="domain" description="C2H2-type" evidence="15">
    <location>
        <begin position="256"/>
        <end position="283"/>
    </location>
</feature>
<feature type="compositionally biased region" description="Basic and acidic residues" evidence="14">
    <location>
        <begin position="49"/>
        <end position="58"/>
    </location>
</feature>
<feature type="region of interest" description="Disordered" evidence="14">
    <location>
        <begin position="157"/>
        <end position="186"/>
    </location>
</feature>
<comment type="function">
    <text evidence="1">Gap class segmentation protein that controls development of head structures.</text>
</comment>
<keyword evidence="7" id="KW-0479">Metal-binding</keyword>
<dbReference type="Proteomes" id="UP001153712">
    <property type="component" value="Chromosome 6"/>
</dbReference>
<evidence type="ECO:0000256" key="13">
    <source>
        <dbReference type="PROSITE-ProRule" id="PRU00042"/>
    </source>
</evidence>
<feature type="region of interest" description="Disordered" evidence="14">
    <location>
        <begin position="49"/>
        <end position="84"/>
    </location>
</feature>
<dbReference type="GO" id="GO:0000977">
    <property type="term" value="F:RNA polymerase II transcription regulatory region sequence-specific DNA binding"/>
    <property type="evidence" value="ECO:0007669"/>
    <property type="project" value="UniProtKB-ARBA"/>
</dbReference>
<dbReference type="FunFam" id="3.30.160.60:FF:001482">
    <property type="entry name" value="Hunchback"/>
    <property type="match status" value="1"/>
</dbReference>
<dbReference type="PROSITE" id="PS50157">
    <property type="entry name" value="ZINC_FINGER_C2H2_2"/>
    <property type="match status" value="2"/>
</dbReference>
<dbReference type="GO" id="GO:0008270">
    <property type="term" value="F:zinc ion binding"/>
    <property type="evidence" value="ECO:0007669"/>
    <property type="project" value="UniProtKB-KW"/>
</dbReference>
<keyword evidence="5" id="KW-0217">Developmental protein</keyword>
<evidence type="ECO:0000256" key="6">
    <source>
        <dbReference type="ARBA" id="ARBA00022492"/>
    </source>
</evidence>
<dbReference type="AlphaFoldDB" id="A0A9N9XSK5"/>
<keyword evidence="17" id="KW-1185">Reference proteome</keyword>
<dbReference type="PANTHER" id="PTHR24392">
    <property type="entry name" value="ZINC FINGER PROTEIN"/>
    <property type="match status" value="1"/>
</dbReference>
<feature type="compositionally biased region" description="Basic and acidic residues" evidence="14">
    <location>
        <begin position="346"/>
        <end position="355"/>
    </location>
</feature>
<dbReference type="Gene3D" id="3.30.160.60">
    <property type="entry name" value="Classic Zinc Finger"/>
    <property type="match status" value="3"/>
</dbReference>
<dbReference type="PROSITE" id="PS00028">
    <property type="entry name" value="ZINC_FINGER_C2H2_1"/>
    <property type="match status" value="3"/>
</dbReference>
<evidence type="ECO:0000256" key="7">
    <source>
        <dbReference type="ARBA" id="ARBA00022723"/>
    </source>
</evidence>
<dbReference type="GO" id="GO:0040034">
    <property type="term" value="P:regulation of development, heterochronic"/>
    <property type="evidence" value="ECO:0007669"/>
    <property type="project" value="UniProtKB-ARBA"/>
</dbReference>
<evidence type="ECO:0000256" key="3">
    <source>
        <dbReference type="ARBA" id="ARBA00007746"/>
    </source>
</evidence>
<name>A0A9N9XSK5_PHYSR</name>
<evidence type="ECO:0000313" key="16">
    <source>
        <dbReference type="EMBL" id="CAG9863521.1"/>
    </source>
</evidence>
<protein>
    <recommendedName>
        <fullName evidence="4">Protein hunchback</fullName>
    </recommendedName>
</protein>
<dbReference type="GO" id="GO:0035282">
    <property type="term" value="P:segmentation"/>
    <property type="evidence" value="ECO:0007669"/>
    <property type="project" value="UniProtKB-KW"/>
</dbReference>
<dbReference type="SMART" id="SM00355">
    <property type="entry name" value="ZnF_C2H2"/>
    <property type="match status" value="6"/>
</dbReference>
<evidence type="ECO:0000256" key="11">
    <source>
        <dbReference type="ARBA" id="ARBA00023125"/>
    </source>
</evidence>
<dbReference type="GO" id="GO:0005634">
    <property type="term" value="C:nucleus"/>
    <property type="evidence" value="ECO:0007669"/>
    <property type="project" value="UniProtKB-SubCell"/>
</dbReference>
<evidence type="ECO:0000259" key="15">
    <source>
        <dbReference type="PROSITE" id="PS50157"/>
    </source>
</evidence>
<evidence type="ECO:0000256" key="2">
    <source>
        <dbReference type="ARBA" id="ARBA00004123"/>
    </source>
</evidence>
<evidence type="ECO:0000256" key="9">
    <source>
        <dbReference type="ARBA" id="ARBA00022771"/>
    </source>
</evidence>
<dbReference type="GO" id="GO:0000122">
    <property type="term" value="P:negative regulation of transcription by RNA polymerase II"/>
    <property type="evidence" value="ECO:0007669"/>
    <property type="project" value="UniProtKB-ARBA"/>
</dbReference>
<keyword evidence="6" id="KW-0302">Gap protein</keyword>
<keyword evidence="8" id="KW-0677">Repeat</keyword>
<evidence type="ECO:0000256" key="10">
    <source>
        <dbReference type="ARBA" id="ARBA00022833"/>
    </source>
</evidence>
<feature type="compositionally biased region" description="Low complexity" evidence="14">
    <location>
        <begin position="59"/>
        <end position="75"/>
    </location>
</feature>
<keyword evidence="11" id="KW-0238">DNA-binding</keyword>
<dbReference type="EMBL" id="OU900099">
    <property type="protein sequence ID" value="CAG9863521.1"/>
    <property type="molecule type" value="Genomic_DNA"/>
</dbReference>
<evidence type="ECO:0000256" key="14">
    <source>
        <dbReference type="SAM" id="MobiDB-lite"/>
    </source>
</evidence>
<reference evidence="16" key="1">
    <citation type="submission" date="2022-01" db="EMBL/GenBank/DDBJ databases">
        <authorList>
            <person name="King R."/>
        </authorList>
    </citation>
    <scope>NUCLEOTIDE SEQUENCE</scope>
</reference>
<evidence type="ECO:0000256" key="8">
    <source>
        <dbReference type="ARBA" id="ARBA00022737"/>
    </source>
</evidence>
<evidence type="ECO:0000256" key="1">
    <source>
        <dbReference type="ARBA" id="ARBA00003983"/>
    </source>
</evidence>
<keyword evidence="9 13" id="KW-0863">Zinc-finger</keyword>
<feature type="region of interest" description="Disordered" evidence="14">
    <location>
        <begin position="327"/>
        <end position="359"/>
    </location>
</feature>
<keyword evidence="12" id="KW-0539">Nucleus</keyword>